<evidence type="ECO:0000259" key="1">
    <source>
        <dbReference type="Pfam" id="PF01755"/>
    </source>
</evidence>
<gene>
    <name evidence="2" type="ORF">ACFSMZ_11020</name>
</gene>
<dbReference type="Pfam" id="PF01755">
    <property type="entry name" value="Glyco_transf_25"/>
    <property type="match status" value="1"/>
</dbReference>
<organism evidence="2 3">
    <name type="scientific">Chelativorans composti</name>
    <dbReference type="NCBI Taxonomy" id="768533"/>
    <lineage>
        <taxon>Bacteria</taxon>
        <taxon>Pseudomonadati</taxon>
        <taxon>Pseudomonadota</taxon>
        <taxon>Alphaproteobacteria</taxon>
        <taxon>Hyphomicrobiales</taxon>
        <taxon>Phyllobacteriaceae</taxon>
        <taxon>Chelativorans</taxon>
    </lineage>
</organism>
<evidence type="ECO:0000313" key="3">
    <source>
        <dbReference type="Proteomes" id="UP001597373"/>
    </source>
</evidence>
<dbReference type="Proteomes" id="UP001597373">
    <property type="component" value="Unassembled WGS sequence"/>
</dbReference>
<sequence length="254" mass="28378">MKLEAFIIHLQRAEGRRAQVSELFRQIAPLPVEILDAVDGMSLTREEIEHVYRPELLKPLYPFALRPAEIACFLSHRKAWRQIVDRGLDAALVLEDDISIDPVIFGNALRLAQSRCDGSSATMIQFGLRPPRGRGTVIASDGETRIVCPQTVMLGAQAQLVSREAAKRLLASSEIFDRPVDVLFQMFWLTGVHPLAAVPSGVFSRSAKVGGTTIHAPKPLLERVYREWQRYRFRSQTRKLSRLHGGAGETDKAA</sequence>
<dbReference type="EMBL" id="JBHUIR010000038">
    <property type="protein sequence ID" value="MFD2260293.1"/>
    <property type="molecule type" value="Genomic_DNA"/>
</dbReference>
<dbReference type="CDD" id="cd06532">
    <property type="entry name" value="Glyco_transf_25"/>
    <property type="match status" value="1"/>
</dbReference>
<accession>A0ABW5DGQ7</accession>
<reference evidence="3" key="1">
    <citation type="journal article" date="2019" name="Int. J. Syst. Evol. Microbiol.">
        <title>The Global Catalogue of Microorganisms (GCM) 10K type strain sequencing project: providing services to taxonomists for standard genome sequencing and annotation.</title>
        <authorList>
            <consortium name="The Broad Institute Genomics Platform"/>
            <consortium name="The Broad Institute Genome Sequencing Center for Infectious Disease"/>
            <person name="Wu L."/>
            <person name="Ma J."/>
        </authorList>
    </citation>
    <scope>NUCLEOTIDE SEQUENCE [LARGE SCALE GENOMIC DNA]</scope>
    <source>
        <strain evidence="3">KCTC 23707</strain>
    </source>
</reference>
<protein>
    <submittedName>
        <fullName evidence="2">Glycosyltransferase family 25 protein</fullName>
    </submittedName>
</protein>
<dbReference type="RefSeq" id="WP_165278617.1">
    <property type="nucleotide sequence ID" value="NZ_BAABGS010000021.1"/>
</dbReference>
<comment type="caution">
    <text evidence="2">The sequence shown here is derived from an EMBL/GenBank/DDBJ whole genome shotgun (WGS) entry which is preliminary data.</text>
</comment>
<proteinExistence type="predicted"/>
<keyword evidence="3" id="KW-1185">Reference proteome</keyword>
<dbReference type="InterPro" id="IPR002654">
    <property type="entry name" value="Glyco_trans_25"/>
</dbReference>
<name>A0ABW5DGQ7_9HYPH</name>
<feature type="domain" description="Glycosyl transferase family 25" evidence="1">
    <location>
        <begin position="4"/>
        <end position="102"/>
    </location>
</feature>
<evidence type="ECO:0000313" key="2">
    <source>
        <dbReference type="EMBL" id="MFD2260293.1"/>
    </source>
</evidence>